<keyword evidence="2" id="KW-1185">Reference proteome</keyword>
<dbReference type="AlphaFoldDB" id="C6W2K5"/>
<evidence type="ECO:0000313" key="1">
    <source>
        <dbReference type="EMBL" id="ACT93859.1"/>
    </source>
</evidence>
<dbReference type="InterPro" id="IPR025427">
    <property type="entry name" value="DUF4160"/>
</dbReference>
<dbReference type="STRING" id="471854.Dfer_2642"/>
<dbReference type="KEGG" id="dfe:Dfer_2642"/>
<dbReference type="eggNOG" id="ENOG5031EA9">
    <property type="taxonomic scope" value="Bacteria"/>
</dbReference>
<evidence type="ECO:0000313" key="2">
    <source>
        <dbReference type="Proteomes" id="UP000002011"/>
    </source>
</evidence>
<dbReference type="HOGENOM" id="CLU_162083_4_0_10"/>
<name>C6W2K5_DYAFD</name>
<dbReference type="Pfam" id="PF13711">
    <property type="entry name" value="DUF4160"/>
    <property type="match status" value="1"/>
</dbReference>
<organism evidence="1 2">
    <name type="scientific">Dyadobacter fermentans (strain ATCC 700827 / DSM 18053 / CIP 107007 / KCTC 52180 / NS114)</name>
    <dbReference type="NCBI Taxonomy" id="471854"/>
    <lineage>
        <taxon>Bacteria</taxon>
        <taxon>Pseudomonadati</taxon>
        <taxon>Bacteroidota</taxon>
        <taxon>Cytophagia</taxon>
        <taxon>Cytophagales</taxon>
        <taxon>Spirosomataceae</taxon>
        <taxon>Dyadobacter</taxon>
    </lineage>
</organism>
<dbReference type="Proteomes" id="UP000002011">
    <property type="component" value="Chromosome"/>
</dbReference>
<accession>C6W2K5</accession>
<protein>
    <recommendedName>
        <fullName evidence="3">DUF4160 domain-containing protein</fullName>
    </recommendedName>
</protein>
<gene>
    <name evidence="1" type="ordered locus">Dfer_2642</name>
</gene>
<reference evidence="1 2" key="1">
    <citation type="journal article" date="2009" name="Stand. Genomic Sci.">
        <title>Complete genome sequence of Dyadobacter fermentans type strain (NS114).</title>
        <authorList>
            <person name="Lang E."/>
            <person name="Lapidus A."/>
            <person name="Chertkov O."/>
            <person name="Brettin T."/>
            <person name="Detter J.C."/>
            <person name="Han C."/>
            <person name="Copeland A."/>
            <person name="Glavina Del Rio T."/>
            <person name="Nolan M."/>
            <person name="Chen F."/>
            <person name="Lucas S."/>
            <person name="Tice H."/>
            <person name="Cheng J.F."/>
            <person name="Land M."/>
            <person name="Hauser L."/>
            <person name="Chang Y.J."/>
            <person name="Jeffries C.D."/>
            <person name="Kopitz M."/>
            <person name="Bruce D."/>
            <person name="Goodwin L."/>
            <person name="Pitluck S."/>
            <person name="Ovchinnikova G."/>
            <person name="Pati A."/>
            <person name="Ivanova N."/>
            <person name="Mavrommatis K."/>
            <person name="Chen A."/>
            <person name="Palaniappan K."/>
            <person name="Chain P."/>
            <person name="Bristow J."/>
            <person name="Eisen J.A."/>
            <person name="Markowitz V."/>
            <person name="Hugenholtz P."/>
            <person name="Goker M."/>
            <person name="Rohde M."/>
            <person name="Kyrpides N.C."/>
            <person name="Klenk H.P."/>
        </authorList>
    </citation>
    <scope>NUCLEOTIDE SEQUENCE [LARGE SCALE GENOMIC DNA]</scope>
    <source>
        <strain evidence="2">ATCC 700827 / DSM 18053 / CIP 107007 / KCTC 52180 / NS114</strain>
    </source>
</reference>
<dbReference type="EMBL" id="CP001619">
    <property type="protein sequence ID" value="ACT93859.1"/>
    <property type="molecule type" value="Genomic_DNA"/>
</dbReference>
<sequence>MFGMKFFFYSLEHLPIHIHVRSADGTAKFEVNPVKLVESRGIKPKDLVLAEALVEQHSELIIKKWHEFHGE</sequence>
<evidence type="ECO:0008006" key="3">
    <source>
        <dbReference type="Google" id="ProtNLM"/>
    </source>
</evidence>
<proteinExistence type="predicted"/>